<dbReference type="Pfam" id="PF00179">
    <property type="entry name" value="UQ_con"/>
    <property type="match status" value="1"/>
</dbReference>
<dbReference type="KEGG" id="pavi:110770942"/>
<dbReference type="InterPro" id="IPR016135">
    <property type="entry name" value="UBQ-conjugating_enzyme/RWD"/>
</dbReference>
<protein>
    <submittedName>
        <fullName evidence="3">Ubiquitin-conjugating enzyme E2 32-like</fullName>
    </submittedName>
</protein>
<proteinExistence type="predicted"/>
<dbReference type="SMART" id="SM00212">
    <property type="entry name" value="UBCc"/>
    <property type="match status" value="1"/>
</dbReference>
<dbReference type="Proteomes" id="UP000515124">
    <property type="component" value="Unplaced"/>
</dbReference>
<dbReference type="Gene3D" id="3.10.110.10">
    <property type="entry name" value="Ubiquitin Conjugating Enzyme"/>
    <property type="match status" value="1"/>
</dbReference>
<organism evidence="2 3">
    <name type="scientific">Prunus avium</name>
    <name type="common">Cherry</name>
    <name type="synonym">Cerasus avium</name>
    <dbReference type="NCBI Taxonomy" id="42229"/>
    <lineage>
        <taxon>Eukaryota</taxon>
        <taxon>Viridiplantae</taxon>
        <taxon>Streptophyta</taxon>
        <taxon>Embryophyta</taxon>
        <taxon>Tracheophyta</taxon>
        <taxon>Spermatophyta</taxon>
        <taxon>Magnoliopsida</taxon>
        <taxon>eudicotyledons</taxon>
        <taxon>Gunneridae</taxon>
        <taxon>Pentapetalae</taxon>
        <taxon>rosids</taxon>
        <taxon>fabids</taxon>
        <taxon>Rosales</taxon>
        <taxon>Rosaceae</taxon>
        <taxon>Amygdaloideae</taxon>
        <taxon>Amygdaleae</taxon>
        <taxon>Prunus</taxon>
    </lineage>
</organism>
<evidence type="ECO:0000313" key="3">
    <source>
        <dbReference type="RefSeq" id="XP_021830867.1"/>
    </source>
</evidence>
<dbReference type="PANTHER" id="PTHR24067">
    <property type="entry name" value="UBIQUITIN-CONJUGATING ENZYME E2"/>
    <property type="match status" value="1"/>
</dbReference>
<dbReference type="RefSeq" id="XP_021830867.1">
    <property type="nucleotide sequence ID" value="XM_021975175.1"/>
</dbReference>
<gene>
    <name evidence="3" type="primary">LOC110770942</name>
</gene>
<name>A0A6P5TUP8_PRUAV</name>
<dbReference type="InterPro" id="IPR000608">
    <property type="entry name" value="UBC"/>
</dbReference>
<keyword evidence="2" id="KW-1185">Reference proteome</keyword>
<dbReference type="AlphaFoldDB" id="A0A6P5TUP8"/>
<evidence type="ECO:0000259" key="1">
    <source>
        <dbReference type="PROSITE" id="PS50127"/>
    </source>
</evidence>
<dbReference type="PROSITE" id="PS50127">
    <property type="entry name" value="UBC_2"/>
    <property type="match status" value="1"/>
</dbReference>
<accession>A0A6P5TUP8</accession>
<reference evidence="3" key="1">
    <citation type="submission" date="2025-08" db="UniProtKB">
        <authorList>
            <consortium name="RefSeq"/>
        </authorList>
    </citation>
    <scope>IDENTIFICATION</scope>
</reference>
<dbReference type="InterPro" id="IPR050113">
    <property type="entry name" value="Ub_conjugating_enzyme"/>
</dbReference>
<dbReference type="GeneID" id="110770942"/>
<feature type="domain" description="UBC core" evidence="1">
    <location>
        <begin position="4"/>
        <end position="148"/>
    </location>
</feature>
<evidence type="ECO:0000313" key="2">
    <source>
        <dbReference type="Proteomes" id="UP000515124"/>
    </source>
</evidence>
<dbReference type="SUPFAM" id="SSF54495">
    <property type="entry name" value="UBC-like"/>
    <property type="match status" value="1"/>
</dbReference>
<sequence>MENPAEKRILKEFDEIESNPSKDFKFCKLDWNSYEWQGALRGPSGTEFEGGIYHVRLLFPKETPWEEPSFIFLTKNGSFNIETEVRLNWKPSWRMRDAFIELIELMRKCPHVKSDSVKHKNKKKRRRLAQKSRGGAPIFGTYERQKLMDVNHQYLQRETRNTSLTQRCEAYHIHILH</sequence>